<evidence type="ECO:0000313" key="3">
    <source>
        <dbReference type="Proteomes" id="UP000094527"/>
    </source>
</evidence>
<dbReference type="OMA" id="IVPELRW"/>
<comment type="caution">
    <text evidence="2">The sequence shown here is derived from an EMBL/GenBank/DDBJ whole genome shotgun (WGS) entry which is preliminary data.</text>
</comment>
<evidence type="ECO:0000313" key="2">
    <source>
        <dbReference type="EMBL" id="ODM94142.1"/>
    </source>
</evidence>
<dbReference type="PANTHER" id="PTHR31252:SF11">
    <property type="entry name" value="DUF4419 DOMAIN-CONTAINING PROTEIN"/>
    <property type="match status" value="1"/>
</dbReference>
<dbReference type="Pfam" id="PF14388">
    <property type="entry name" value="DUF4419"/>
    <property type="match status" value="1"/>
</dbReference>
<sequence length="410" mass="46257">RKTSPFLAFAILLITISVTDSTSTTFRACKKDPVTVSIAKLPKHIRGPQFAKSSAEIVKALPEYGRNNLTEIIQSTQFPAQSFPYPYSGFVATVVHSYNYHLNLIIRPDDVWAAIMTQFSFYVNKNAEQFRNKFVNFEGQKRLEITTVGSLRTVSYSWFVNAMTNEIHRNLVDPQVKNWILPNFSTTTHNDKVAVGVIFMATMKKYFTYGFSMMCGIPYVTLEGTVQDWENVLGRLEKLKEYELQPWYELLHPIISKFVDAKGGKVDKKFWRAIVDREAGSGYNYISGWITAFAVFDNEGNWQGGVREGRGKTPLQRWFQSNQTLTSSSGQKGSSSWLSNKKKWPQIDMDDISSGIVEVDVEINDNGVKHKSVMLAGHMASEVKEQNGLALKPALGWAIGLKQTSVAEDN</sequence>
<evidence type="ECO:0000256" key="1">
    <source>
        <dbReference type="SAM" id="SignalP"/>
    </source>
</evidence>
<dbReference type="AlphaFoldDB" id="A0A1D2MMJ0"/>
<proteinExistence type="predicted"/>
<reference evidence="2 3" key="1">
    <citation type="journal article" date="2016" name="Genome Biol. Evol.">
        <title>Gene Family Evolution Reflects Adaptation to Soil Environmental Stressors in the Genome of the Collembolan Orchesella cincta.</title>
        <authorList>
            <person name="Faddeeva-Vakhrusheva A."/>
            <person name="Derks M.F."/>
            <person name="Anvar S.Y."/>
            <person name="Agamennone V."/>
            <person name="Suring W."/>
            <person name="Smit S."/>
            <person name="van Straalen N.M."/>
            <person name="Roelofs D."/>
        </authorList>
    </citation>
    <scope>NUCLEOTIDE SEQUENCE [LARGE SCALE GENOMIC DNA]</scope>
    <source>
        <tissue evidence="2">Mixed pool</tissue>
    </source>
</reference>
<dbReference type="PANTHER" id="PTHR31252">
    <property type="entry name" value="DUF4419 DOMAIN-CONTAINING PROTEIN"/>
    <property type="match status" value="1"/>
</dbReference>
<keyword evidence="3" id="KW-1185">Reference proteome</keyword>
<dbReference type="STRING" id="48709.A0A1D2MMJ0"/>
<dbReference type="OrthoDB" id="9973955at2759"/>
<feature type="non-terminal residue" evidence="2">
    <location>
        <position position="1"/>
    </location>
</feature>
<gene>
    <name evidence="2" type="ORF">Ocin01_12546</name>
</gene>
<keyword evidence="1" id="KW-0732">Signal</keyword>
<feature type="signal peptide" evidence="1">
    <location>
        <begin position="1"/>
        <end position="21"/>
    </location>
</feature>
<dbReference type="Proteomes" id="UP000094527">
    <property type="component" value="Unassembled WGS sequence"/>
</dbReference>
<protein>
    <recommendedName>
        <fullName evidence="4">DUF4419 domain-containing protein</fullName>
    </recommendedName>
</protein>
<organism evidence="2 3">
    <name type="scientific">Orchesella cincta</name>
    <name type="common">Springtail</name>
    <name type="synonym">Podura cincta</name>
    <dbReference type="NCBI Taxonomy" id="48709"/>
    <lineage>
        <taxon>Eukaryota</taxon>
        <taxon>Metazoa</taxon>
        <taxon>Ecdysozoa</taxon>
        <taxon>Arthropoda</taxon>
        <taxon>Hexapoda</taxon>
        <taxon>Collembola</taxon>
        <taxon>Entomobryomorpha</taxon>
        <taxon>Entomobryoidea</taxon>
        <taxon>Orchesellidae</taxon>
        <taxon>Orchesellinae</taxon>
        <taxon>Orchesella</taxon>
    </lineage>
</organism>
<evidence type="ECO:0008006" key="4">
    <source>
        <dbReference type="Google" id="ProtNLM"/>
    </source>
</evidence>
<name>A0A1D2MMJ0_ORCCI</name>
<dbReference type="EMBL" id="LJIJ01000853">
    <property type="protein sequence ID" value="ODM94142.1"/>
    <property type="molecule type" value="Genomic_DNA"/>
</dbReference>
<feature type="chain" id="PRO_5008904279" description="DUF4419 domain-containing protein" evidence="1">
    <location>
        <begin position="22"/>
        <end position="410"/>
    </location>
</feature>
<accession>A0A1D2MMJ0</accession>
<dbReference type="InterPro" id="IPR025533">
    <property type="entry name" value="DUF4419"/>
</dbReference>